<evidence type="ECO:0000313" key="2">
    <source>
        <dbReference type="EMBL" id="CAC5405494.1"/>
    </source>
</evidence>
<proteinExistence type="predicted"/>
<evidence type="ECO:0000256" key="1">
    <source>
        <dbReference type="SAM" id="MobiDB-lite"/>
    </source>
</evidence>
<accession>A0A6J8DEM5</accession>
<dbReference type="EMBL" id="CACVKT020007119">
    <property type="protein sequence ID" value="CAC5405494.1"/>
    <property type="molecule type" value="Genomic_DNA"/>
</dbReference>
<feature type="compositionally biased region" description="Polar residues" evidence="1">
    <location>
        <begin position="7"/>
        <end position="19"/>
    </location>
</feature>
<name>A0A6J8DEM5_MYTCO</name>
<feature type="region of interest" description="Disordered" evidence="1">
    <location>
        <begin position="1"/>
        <end position="178"/>
    </location>
</feature>
<reference evidence="2 3" key="1">
    <citation type="submission" date="2020-06" db="EMBL/GenBank/DDBJ databases">
        <authorList>
            <person name="Li R."/>
            <person name="Bekaert M."/>
        </authorList>
    </citation>
    <scope>NUCLEOTIDE SEQUENCE [LARGE SCALE GENOMIC DNA]</scope>
    <source>
        <strain evidence="3">wild</strain>
    </source>
</reference>
<dbReference type="Proteomes" id="UP000507470">
    <property type="component" value="Unassembled WGS sequence"/>
</dbReference>
<sequence>MLPPDHLTQSSTQPPTFNTMDKHTEAAKAQPSGIEKSKTSNPVKQTTFKTRDEQATIRPPTQPNKQPPKQKMNKLPLDHQPSRANNLYTRDEQATIRSQKTSKARDEQAIIRPPTQPNKLSKQEMNKLPLDHQPSQANYLYTRDEHATIRPQKTSKARDEQVTIRPPTQPNKKPEHKR</sequence>
<dbReference type="AlphaFoldDB" id="A0A6J8DEM5"/>
<keyword evidence="3" id="KW-1185">Reference proteome</keyword>
<evidence type="ECO:0000313" key="3">
    <source>
        <dbReference type="Proteomes" id="UP000507470"/>
    </source>
</evidence>
<organism evidence="2 3">
    <name type="scientific">Mytilus coruscus</name>
    <name type="common">Sea mussel</name>
    <dbReference type="NCBI Taxonomy" id="42192"/>
    <lineage>
        <taxon>Eukaryota</taxon>
        <taxon>Metazoa</taxon>
        <taxon>Spiralia</taxon>
        <taxon>Lophotrochozoa</taxon>
        <taxon>Mollusca</taxon>
        <taxon>Bivalvia</taxon>
        <taxon>Autobranchia</taxon>
        <taxon>Pteriomorphia</taxon>
        <taxon>Mytilida</taxon>
        <taxon>Mytiloidea</taxon>
        <taxon>Mytilidae</taxon>
        <taxon>Mytilinae</taxon>
        <taxon>Mytilus</taxon>
    </lineage>
</organism>
<protein>
    <submittedName>
        <fullName evidence="2">Uncharacterized protein</fullName>
    </submittedName>
</protein>
<feature type="compositionally biased region" description="Polar residues" evidence="1">
    <location>
        <begin position="39"/>
        <end position="48"/>
    </location>
</feature>
<gene>
    <name evidence="2" type="ORF">MCOR_39176</name>
</gene>